<evidence type="ECO:0000313" key="10">
    <source>
        <dbReference type="RefSeq" id="XP_033573771.1"/>
    </source>
</evidence>
<evidence type="ECO:0000256" key="1">
    <source>
        <dbReference type="ARBA" id="ARBA00022833"/>
    </source>
</evidence>
<feature type="compositionally biased region" description="Acidic residues" evidence="6">
    <location>
        <begin position="36"/>
        <end position="46"/>
    </location>
</feature>
<evidence type="ECO:0000313" key="9">
    <source>
        <dbReference type="Proteomes" id="UP000504636"/>
    </source>
</evidence>
<evidence type="ECO:0000256" key="6">
    <source>
        <dbReference type="SAM" id="MobiDB-lite"/>
    </source>
</evidence>
<evidence type="ECO:0000313" key="8">
    <source>
        <dbReference type="EMBL" id="KAF2806807.1"/>
    </source>
</evidence>
<dbReference type="Pfam" id="PF04082">
    <property type="entry name" value="Fungal_trans"/>
    <property type="match status" value="1"/>
</dbReference>
<name>A0A6A6YFZ0_9PEZI</name>
<evidence type="ECO:0000259" key="7">
    <source>
        <dbReference type="SMART" id="SM00906"/>
    </source>
</evidence>
<protein>
    <recommendedName>
        <fullName evidence="7">Xylanolytic transcriptional activator regulatory domain-containing protein</fullName>
    </recommendedName>
</protein>
<organism evidence="8">
    <name type="scientific">Mytilinidion resinicola</name>
    <dbReference type="NCBI Taxonomy" id="574789"/>
    <lineage>
        <taxon>Eukaryota</taxon>
        <taxon>Fungi</taxon>
        <taxon>Dikarya</taxon>
        <taxon>Ascomycota</taxon>
        <taxon>Pezizomycotina</taxon>
        <taxon>Dothideomycetes</taxon>
        <taxon>Pleosporomycetidae</taxon>
        <taxon>Mytilinidiales</taxon>
        <taxon>Mytilinidiaceae</taxon>
        <taxon>Mytilinidion</taxon>
    </lineage>
</organism>
<feature type="domain" description="Xylanolytic transcriptional activator regulatory" evidence="7">
    <location>
        <begin position="225"/>
        <end position="298"/>
    </location>
</feature>
<feature type="compositionally biased region" description="Polar residues" evidence="6">
    <location>
        <begin position="1"/>
        <end position="10"/>
    </location>
</feature>
<keyword evidence="9" id="KW-1185">Reference proteome</keyword>
<evidence type="ECO:0000256" key="3">
    <source>
        <dbReference type="ARBA" id="ARBA00023125"/>
    </source>
</evidence>
<keyword evidence="1" id="KW-0862">Zinc</keyword>
<dbReference type="InterPro" id="IPR007219">
    <property type="entry name" value="XnlR_reg_dom"/>
</dbReference>
<keyword evidence="3" id="KW-0238">DNA-binding</keyword>
<dbReference type="GO" id="GO:0003677">
    <property type="term" value="F:DNA binding"/>
    <property type="evidence" value="ECO:0007669"/>
    <property type="project" value="UniProtKB-KW"/>
</dbReference>
<gene>
    <name evidence="8 10" type="ORF">BDZ99DRAFT_500866</name>
</gene>
<dbReference type="EMBL" id="MU003706">
    <property type="protein sequence ID" value="KAF2806807.1"/>
    <property type="molecule type" value="Genomic_DNA"/>
</dbReference>
<dbReference type="GO" id="GO:0008270">
    <property type="term" value="F:zinc ion binding"/>
    <property type="evidence" value="ECO:0007669"/>
    <property type="project" value="InterPro"/>
</dbReference>
<keyword evidence="5" id="KW-0539">Nucleus</keyword>
<dbReference type="PANTHER" id="PTHR47171">
    <property type="entry name" value="FARA-RELATED"/>
    <property type="match status" value="1"/>
</dbReference>
<dbReference type="AlphaFoldDB" id="A0A6A6YFZ0"/>
<proteinExistence type="predicted"/>
<accession>A0A6A6YFZ0</accession>
<evidence type="ECO:0000256" key="5">
    <source>
        <dbReference type="ARBA" id="ARBA00023242"/>
    </source>
</evidence>
<dbReference type="InterPro" id="IPR052073">
    <property type="entry name" value="Amide_Lactam_Regulators"/>
</dbReference>
<dbReference type="OrthoDB" id="5121955at2759"/>
<keyword evidence="4" id="KW-0804">Transcription</keyword>
<dbReference type="PANTHER" id="PTHR47171:SF1">
    <property type="entry name" value="ZN(II)2CYS6 TRANSCRIPTION FACTOR (EUROFUNG)"/>
    <property type="match status" value="1"/>
</dbReference>
<feature type="compositionally biased region" description="Polar residues" evidence="6">
    <location>
        <begin position="53"/>
        <end position="63"/>
    </location>
</feature>
<keyword evidence="2" id="KW-0805">Transcription regulation</keyword>
<dbReference type="SMART" id="SM00906">
    <property type="entry name" value="Fungal_trans"/>
    <property type="match status" value="1"/>
</dbReference>
<dbReference type="GeneID" id="54464647"/>
<reference evidence="10" key="2">
    <citation type="submission" date="2020-04" db="EMBL/GenBank/DDBJ databases">
        <authorList>
            <consortium name="NCBI Genome Project"/>
        </authorList>
    </citation>
    <scope>NUCLEOTIDE SEQUENCE</scope>
    <source>
        <strain evidence="10">CBS 304.34</strain>
    </source>
</reference>
<feature type="region of interest" description="Disordered" evidence="6">
    <location>
        <begin position="1"/>
        <end position="63"/>
    </location>
</feature>
<sequence>MRQLLSSNSEEAAELTREGRGPPATSPLSDVAYPPDEGDKEDDEGSVVESSVTNPSESNESETWTKAADVISVGNQAGDVSVWYLGGTWVIPAAQVFLDLNSTGVHRAFSSPLTPSFCRELISSFFDKFHTIFPIVDGRDFEESLRAKTLPRLLLDTVLLAGVTHCNKELFRKNGFATRMEAIQYFHDKVSAGFDSSRKTATLALIQCMFIMQFYWMSPRDWKDMKFWLSTAIRQAQFLGLHKKTEIQKLKPSNRSLCRRIWWCLYIRDRQCASATGMPVMIQDEDCDVEVPCLEDMDENMSLEAKLSFLQLLKLMREVRSLLRAEFGPASTLSNRSHKEQSRQDVISACESWQAEMPTELKNPSKESGTAVFYLHISFQYITQSCYSCSS</sequence>
<reference evidence="10" key="3">
    <citation type="submission" date="2025-04" db="UniProtKB">
        <authorList>
            <consortium name="RefSeq"/>
        </authorList>
    </citation>
    <scope>IDENTIFICATION</scope>
    <source>
        <strain evidence="10">CBS 304.34</strain>
    </source>
</reference>
<dbReference type="GO" id="GO:0006351">
    <property type="term" value="P:DNA-templated transcription"/>
    <property type="evidence" value="ECO:0007669"/>
    <property type="project" value="InterPro"/>
</dbReference>
<dbReference type="CDD" id="cd12148">
    <property type="entry name" value="fungal_TF_MHR"/>
    <property type="match status" value="1"/>
</dbReference>
<reference evidence="8 10" key="1">
    <citation type="journal article" date="2020" name="Stud. Mycol.">
        <title>101 Dothideomycetes genomes: a test case for predicting lifestyles and emergence of pathogens.</title>
        <authorList>
            <person name="Haridas S."/>
            <person name="Albert R."/>
            <person name="Binder M."/>
            <person name="Bloem J."/>
            <person name="Labutti K."/>
            <person name="Salamov A."/>
            <person name="Andreopoulos B."/>
            <person name="Baker S."/>
            <person name="Barry K."/>
            <person name="Bills G."/>
            <person name="Bluhm B."/>
            <person name="Cannon C."/>
            <person name="Castanera R."/>
            <person name="Culley D."/>
            <person name="Daum C."/>
            <person name="Ezra D."/>
            <person name="Gonzalez J."/>
            <person name="Henrissat B."/>
            <person name="Kuo A."/>
            <person name="Liang C."/>
            <person name="Lipzen A."/>
            <person name="Lutzoni F."/>
            <person name="Magnuson J."/>
            <person name="Mondo S."/>
            <person name="Nolan M."/>
            <person name="Ohm R."/>
            <person name="Pangilinan J."/>
            <person name="Park H.-J."/>
            <person name="Ramirez L."/>
            <person name="Alfaro M."/>
            <person name="Sun H."/>
            <person name="Tritt A."/>
            <person name="Yoshinaga Y."/>
            <person name="Zwiers L.-H."/>
            <person name="Turgeon B."/>
            <person name="Goodwin S."/>
            <person name="Spatafora J."/>
            <person name="Crous P."/>
            <person name="Grigoriev I."/>
        </authorList>
    </citation>
    <scope>NUCLEOTIDE SEQUENCE</scope>
    <source>
        <strain evidence="8 10">CBS 304.34</strain>
    </source>
</reference>
<evidence type="ECO:0000256" key="4">
    <source>
        <dbReference type="ARBA" id="ARBA00023163"/>
    </source>
</evidence>
<evidence type="ECO:0000256" key="2">
    <source>
        <dbReference type="ARBA" id="ARBA00023015"/>
    </source>
</evidence>
<dbReference type="Proteomes" id="UP000504636">
    <property type="component" value="Unplaced"/>
</dbReference>
<dbReference type="RefSeq" id="XP_033573771.1">
    <property type="nucleotide sequence ID" value="XM_033723754.1"/>
</dbReference>